<evidence type="ECO:0000313" key="6">
    <source>
        <dbReference type="Proteomes" id="UP001225646"/>
    </source>
</evidence>
<dbReference type="InterPro" id="IPR025110">
    <property type="entry name" value="AMP-bd_C"/>
</dbReference>
<dbReference type="Gene3D" id="3.40.50.12780">
    <property type="entry name" value="N-terminal domain of ligase-like"/>
    <property type="match status" value="1"/>
</dbReference>
<dbReference type="InterPro" id="IPR000873">
    <property type="entry name" value="AMP-dep_synth/lig_dom"/>
</dbReference>
<dbReference type="InterPro" id="IPR042099">
    <property type="entry name" value="ANL_N_sf"/>
</dbReference>
<accession>A0ABT9VQ49</accession>
<feature type="domain" description="AMP-binding enzyme C-terminal" evidence="4">
    <location>
        <begin position="437"/>
        <end position="513"/>
    </location>
</feature>
<dbReference type="PROSITE" id="PS00455">
    <property type="entry name" value="AMP_BINDING"/>
    <property type="match status" value="1"/>
</dbReference>
<dbReference type="RefSeq" id="WP_044747548.1">
    <property type="nucleotide sequence ID" value="NZ_JAUSTR010000010.1"/>
</dbReference>
<dbReference type="PANTHER" id="PTHR43201:SF5">
    <property type="entry name" value="MEDIUM-CHAIN ACYL-COA LIGASE ACSF2, MITOCHONDRIAL"/>
    <property type="match status" value="1"/>
</dbReference>
<protein>
    <submittedName>
        <fullName evidence="5">Cyclohexanecarboxylate-CoA ligase</fullName>
        <ecNumber evidence="5">6.2.1.-</ecNumber>
    </submittedName>
</protein>
<evidence type="ECO:0000259" key="4">
    <source>
        <dbReference type="Pfam" id="PF13193"/>
    </source>
</evidence>
<keyword evidence="6" id="KW-1185">Reference proteome</keyword>
<dbReference type="Proteomes" id="UP001225646">
    <property type="component" value="Unassembled WGS sequence"/>
</dbReference>
<comment type="similarity">
    <text evidence="1">Belongs to the ATP-dependent AMP-binding enzyme family.</text>
</comment>
<dbReference type="PANTHER" id="PTHR43201">
    <property type="entry name" value="ACYL-COA SYNTHETASE"/>
    <property type="match status" value="1"/>
</dbReference>
<evidence type="ECO:0000256" key="2">
    <source>
        <dbReference type="ARBA" id="ARBA00022598"/>
    </source>
</evidence>
<reference evidence="5 6" key="1">
    <citation type="submission" date="2023-07" db="EMBL/GenBank/DDBJ databases">
        <title>Genomic Encyclopedia of Type Strains, Phase IV (KMG-IV): sequencing the most valuable type-strain genomes for metagenomic binning, comparative biology and taxonomic classification.</title>
        <authorList>
            <person name="Goeker M."/>
        </authorList>
    </citation>
    <scope>NUCLEOTIDE SEQUENCE [LARGE SCALE GENOMIC DNA]</scope>
    <source>
        <strain evidence="5 6">DSM 19092</strain>
    </source>
</reference>
<comment type="caution">
    <text evidence="5">The sequence shown here is derived from an EMBL/GenBank/DDBJ whole genome shotgun (WGS) entry which is preliminary data.</text>
</comment>
<proteinExistence type="inferred from homology"/>
<dbReference type="InterPro" id="IPR020845">
    <property type="entry name" value="AMP-binding_CS"/>
</dbReference>
<evidence type="ECO:0000259" key="3">
    <source>
        <dbReference type="Pfam" id="PF00501"/>
    </source>
</evidence>
<name>A0ABT9VQ49_9BACI</name>
<organism evidence="5 6">
    <name type="scientific">Aeribacillus alveayuensis</name>
    <dbReference type="NCBI Taxonomy" id="279215"/>
    <lineage>
        <taxon>Bacteria</taxon>
        <taxon>Bacillati</taxon>
        <taxon>Bacillota</taxon>
        <taxon>Bacilli</taxon>
        <taxon>Bacillales</taxon>
        <taxon>Bacillaceae</taxon>
        <taxon>Aeribacillus</taxon>
    </lineage>
</organism>
<evidence type="ECO:0000313" key="5">
    <source>
        <dbReference type="EMBL" id="MDQ0163104.1"/>
    </source>
</evidence>
<dbReference type="EC" id="6.2.1.-" evidence="5"/>
<dbReference type="SUPFAM" id="SSF56801">
    <property type="entry name" value="Acetyl-CoA synthetase-like"/>
    <property type="match status" value="1"/>
</dbReference>
<dbReference type="InterPro" id="IPR045851">
    <property type="entry name" value="AMP-bd_C_sf"/>
</dbReference>
<gene>
    <name evidence="5" type="ORF">J2S06_002182</name>
</gene>
<keyword evidence="2 5" id="KW-0436">Ligase</keyword>
<dbReference type="Gene3D" id="3.30.300.30">
    <property type="match status" value="1"/>
</dbReference>
<feature type="domain" description="AMP-dependent synthetase/ligase" evidence="3">
    <location>
        <begin position="17"/>
        <end position="386"/>
    </location>
</feature>
<dbReference type="Pfam" id="PF13193">
    <property type="entry name" value="AMP-binding_C"/>
    <property type="match status" value="1"/>
</dbReference>
<evidence type="ECO:0000256" key="1">
    <source>
        <dbReference type="ARBA" id="ARBA00006432"/>
    </source>
</evidence>
<dbReference type="GO" id="GO:0016874">
    <property type="term" value="F:ligase activity"/>
    <property type="evidence" value="ECO:0007669"/>
    <property type="project" value="UniProtKB-KW"/>
</dbReference>
<dbReference type="EMBL" id="JAUSTR010000010">
    <property type="protein sequence ID" value="MDQ0163104.1"/>
    <property type="molecule type" value="Genomic_DNA"/>
</dbReference>
<dbReference type="Pfam" id="PF00501">
    <property type="entry name" value="AMP-binding"/>
    <property type="match status" value="1"/>
</dbReference>
<sequence>MATNRLVANLLIHELIEQSAAAYKDRVAFIEGNDRYSFQEIDQLSLRLAKHFLQLGLKKGDAISVQLPNSFEFVVAHLAAARIGLIFNPLSPNYRKQELSYMLAHCESKAFITMESWKGFNYEKLAFELQDQLKDLQHIIVAGENKDDRSIQLSSLLDSEPESVSEQDVHDNLPTSEDPCLILFTSGTESNPKAVLHTFQTFVPCHLQNGKEYQVTDKDTILCLTPLCHMFSLPMIIIGLKFGAKHFLYKHYHPDEIIDLLRKEHVSFLIAAPAHLIDLLRQCENKNVSGLNLRFILTGGTKIPAKMVQDLRAILKCDVGAQWGMSEICAGTFTRPGEEASLAWETVGRAAPVGEVKILDDAQKPLPTGEIGEIAFKGDSLFIEYYKNPLATEHSFTKDGYFLTGDQGWLDEKGYLHFVGRTKDTINRGGLKYHASEIEEALQMHPKINQVAIVSVPDPRLGERGCAFVSLRDDEQIDLEEIKEYLLEKGFAKYKLPEHLVIKDKLPTTPSGKISKGMVRKEALTIHKQ</sequence>